<organism evidence="1">
    <name type="scientific">marine sediment metagenome</name>
    <dbReference type="NCBI Taxonomy" id="412755"/>
    <lineage>
        <taxon>unclassified sequences</taxon>
        <taxon>metagenomes</taxon>
        <taxon>ecological metagenomes</taxon>
    </lineage>
</organism>
<evidence type="ECO:0000313" key="1">
    <source>
        <dbReference type="EMBL" id="GAG18686.1"/>
    </source>
</evidence>
<reference evidence="1" key="1">
    <citation type="journal article" date="2014" name="Front. Microbiol.">
        <title>High frequency of phylogenetically diverse reductive dehalogenase-homologous genes in deep subseafloor sedimentary metagenomes.</title>
        <authorList>
            <person name="Kawai M."/>
            <person name="Futagami T."/>
            <person name="Toyoda A."/>
            <person name="Takaki Y."/>
            <person name="Nishi S."/>
            <person name="Hori S."/>
            <person name="Arai W."/>
            <person name="Tsubouchi T."/>
            <person name="Morono Y."/>
            <person name="Uchiyama I."/>
            <person name="Ito T."/>
            <person name="Fujiyama A."/>
            <person name="Inagaki F."/>
            <person name="Takami H."/>
        </authorList>
    </citation>
    <scope>NUCLEOTIDE SEQUENCE</scope>
    <source>
        <strain evidence="1">Expedition CK06-06</strain>
    </source>
</reference>
<dbReference type="AlphaFoldDB" id="X0X102"/>
<feature type="non-terminal residue" evidence="1">
    <location>
        <position position="125"/>
    </location>
</feature>
<sequence length="125" mass="14538">MLKRGKTLEALLRERIPEIERLARRIEKITKVPGPNRELLSEDPKSEHKITELAISGNTYPLLSSMATAILYPWWCTSGLVQIRRYLSWKDEALLDRLVNLPLAQRLKVLLDKWEKDADGYLKLK</sequence>
<accession>X0X102</accession>
<dbReference type="EMBL" id="BARS01038095">
    <property type="protein sequence ID" value="GAG18686.1"/>
    <property type="molecule type" value="Genomic_DNA"/>
</dbReference>
<comment type="caution">
    <text evidence="1">The sequence shown here is derived from an EMBL/GenBank/DDBJ whole genome shotgun (WGS) entry which is preliminary data.</text>
</comment>
<name>X0X102_9ZZZZ</name>
<protein>
    <submittedName>
        <fullName evidence="1">Uncharacterized protein</fullName>
    </submittedName>
</protein>
<gene>
    <name evidence="1" type="ORF">S01H1_58321</name>
</gene>
<proteinExistence type="predicted"/>